<keyword evidence="7" id="KW-1185">Reference proteome</keyword>
<reference evidence="8" key="1">
    <citation type="submission" date="2022-11" db="UniProtKB">
        <authorList>
            <consortium name="WormBaseParasite"/>
        </authorList>
    </citation>
    <scope>IDENTIFICATION</scope>
</reference>
<dbReference type="Proteomes" id="UP000887566">
    <property type="component" value="Unplaced"/>
</dbReference>
<dbReference type="WBParaSite" id="PSAMB.scaffold16035size1423.g36760.t1">
    <property type="protein sequence ID" value="PSAMB.scaffold16035size1423.g36760.t1"/>
    <property type="gene ID" value="PSAMB.scaffold16035size1423.g36760"/>
</dbReference>
<evidence type="ECO:0000313" key="7">
    <source>
        <dbReference type="Proteomes" id="UP000887566"/>
    </source>
</evidence>
<keyword evidence="5 6" id="KW-0472">Membrane</keyword>
<evidence type="ECO:0000256" key="1">
    <source>
        <dbReference type="ARBA" id="ARBA00004141"/>
    </source>
</evidence>
<dbReference type="GO" id="GO:0016020">
    <property type="term" value="C:membrane"/>
    <property type="evidence" value="ECO:0007669"/>
    <property type="project" value="UniProtKB-SubCell"/>
</dbReference>
<name>A0A914V6W1_9BILA</name>
<proteinExistence type="inferred from homology"/>
<dbReference type="Pfam" id="PF07857">
    <property type="entry name" value="TMEM144"/>
    <property type="match status" value="1"/>
</dbReference>
<feature type="transmembrane region" description="Helical" evidence="6">
    <location>
        <begin position="37"/>
        <end position="59"/>
    </location>
</feature>
<sequence length="97" mass="9904">MAGGDVGAGLAACGIASVFFGTMFVPIKPYDTGDGLFVQWVISIAILVVGFVVNAIAGFPRFFPLAMLGGVSWAVGNITAVPIINSIGMSLGILIWG</sequence>
<dbReference type="PANTHER" id="PTHR16119:SF15">
    <property type="entry name" value="TRANSMEMBRANE PROTEIN 144 HOMOLOG"/>
    <property type="match status" value="1"/>
</dbReference>
<feature type="transmembrane region" description="Helical" evidence="6">
    <location>
        <begin position="6"/>
        <end position="25"/>
    </location>
</feature>
<organism evidence="7 8">
    <name type="scientific">Plectus sambesii</name>
    <dbReference type="NCBI Taxonomy" id="2011161"/>
    <lineage>
        <taxon>Eukaryota</taxon>
        <taxon>Metazoa</taxon>
        <taxon>Ecdysozoa</taxon>
        <taxon>Nematoda</taxon>
        <taxon>Chromadorea</taxon>
        <taxon>Plectida</taxon>
        <taxon>Plectina</taxon>
        <taxon>Plectoidea</taxon>
        <taxon>Plectidae</taxon>
        <taxon>Plectus</taxon>
    </lineage>
</organism>
<protein>
    <submittedName>
        <fullName evidence="8">Transmembrane protein 144</fullName>
    </submittedName>
</protein>
<accession>A0A914V6W1</accession>
<dbReference type="InterPro" id="IPR010651">
    <property type="entry name" value="Sugar_transport"/>
</dbReference>
<feature type="transmembrane region" description="Helical" evidence="6">
    <location>
        <begin position="71"/>
        <end position="96"/>
    </location>
</feature>
<evidence type="ECO:0000256" key="3">
    <source>
        <dbReference type="ARBA" id="ARBA00022692"/>
    </source>
</evidence>
<evidence type="ECO:0000313" key="8">
    <source>
        <dbReference type="WBParaSite" id="PSAMB.scaffold16035size1423.g36760.t1"/>
    </source>
</evidence>
<dbReference type="InterPro" id="IPR012435">
    <property type="entry name" value="TMEM144"/>
</dbReference>
<dbReference type="GO" id="GO:0015144">
    <property type="term" value="F:carbohydrate transmembrane transporter activity"/>
    <property type="evidence" value="ECO:0007669"/>
    <property type="project" value="InterPro"/>
</dbReference>
<keyword evidence="4 6" id="KW-1133">Transmembrane helix</keyword>
<keyword evidence="3 6" id="KW-0812">Transmembrane</keyword>
<comment type="subcellular location">
    <subcellularLocation>
        <location evidence="1">Membrane</location>
        <topology evidence="1">Multi-pass membrane protein</topology>
    </subcellularLocation>
</comment>
<evidence type="ECO:0000256" key="5">
    <source>
        <dbReference type="ARBA" id="ARBA00023136"/>
    </source>
</evidence>
<comment type="similarity">
    <text evidence="2">Belongs to the TMEM144 family.</text>
</comment>
<evidence type="ECO:0000256" key="6">
    <source>
        <dbReference type="SAM" id="Phobius"/>
    </source>
</evidence>
<evidence type="ECO:0000256" key="2">
    <source>
        <dbReference type="ARBA" id="ARBA00005731"/>
    </source>
</evidence>
<dbReference type="AlphaFoldDB" id="A0A914V6W1"/>
<evidence type="ECO:0000256" key="4">
    <source>
        <dbReference type="ARBA" id="ARBA00022989"/>
    </source>
</evidence>
<dbReference type="PANTHER" id="PTHR16119">
    <property type="entry name" value="TRANSMEMBRANE PROTEIN 144"/>
    <property type="match status" value="1"/>
</dbReference>